<evidence type="ECO:0000313" key="2">
    <source>
        <dbReference type="EMBL" id="KAF2484713.1"/>
    </source>
</evidence>
<dbReference type="EMBL" id="MU001634">
    <property type="protein sequence ID" value="KAF2484713.1"/>
    <property type="molecule type" value="Genomic_DNA"/>
</dbReference>
<keyword evidence="1" id="KW-0732">Signal</keyword>
<gene>
    <name evidence="2" type="ORF">BDY17DRAFT_323547</name>
</gene>
<dbReference type="GeneID" id="54478036"/>
<name>A0A6A6PZ35_9PEZI</name>
<sequence length="466" mass="50034">MHYTHLVLLLQAFIAPSTLAASSMPSVSSVSGNVSVVYTSQSGTQNSATATPTPGALPMESQCSGNASLTNFCPSCDSSIIPYGRFGAYEVACNSVYTNVTYYKNIHNASVIQCIEACMDLQECYVPVISPEGRCLLAVQELGEEPVLAKEDGYAVLLARFTGAIPPSSTTSSLSTSLPSAMSSTTHIRTCKASDISCPRCHGARVKDPLGITYEVHCNHQLYSQHHYSVQEWLTPEGCLAECDHHHWCQGATFWPEGNCELAKGDNVFPEYHKGYTAFLSIDPTYTPTSMPNSAFPTTLQPGANTSMPTTTPTPPKIPLAPGPEVNYCNQHNITCPQCNGFDVHDSAGREYRVECNLQPICAVMEGRHEHDTPNKCMLQCGAEEGCQAAIFERGDCAVCMGALESWDLYPLPHDYVVFVADCARSAVSSASVAAWSTSCLETSRVTASSTSCSETSGFVTATRGS</sequence>
<organism evidence="2 3">
    <name type="scientific">Neohortaea acidophila</name>
    <dbReference type="NCBI Taxonomy" id="245834"/>
    <lineage>
        <taxon>Eukaryota</taxon>
        <taxon>Fungi</taxon>
        <taxon>Dikarya</taxon>
        <taxon>Ascomycota</taxon>
        <taxon>Pezizomycotina</taxon>
        <taxon>Dothideomycetes</taxon>
        <taxon>Dothideomycetidae</taxon>
        <taxon>Mycosphaerellales</taxon>
        <taxon>Teratosphaeriaceae</taxon>
        <taxon>Neohortaea</taxon>
    </lineage>
</organism>
<proteinExistence type="predicted"/>
<protein>
    <recommendedName>
        <fullName evidence="4">Apple domain-containing protein</fullName>
    </recommendedName>
</protein>
<accession>A0A6A6PZ35</accession>
<feature type="chain" id="PRO_5025458745" description="Apple domain-containing protein" evidence="1">
    <location>
        <begin position="21"/>
        <end position="466"/>
    </location>
</feature>
<keyword evidence="3" id="KW-1185">Reference proteome</keyword>
<dbReference type="OrthoDB" id="3645242at2759"/>
<dbReference type="AlphaFoldDB" id="A0A6A6PZ35"/>
<evidence type="ECO:0008006" key="4">
    <source>
        <dbReference type="Google" id="ProtNLM"/>
    </source>
</evidence>
<reference evidence="2" key="1">
    <citation type="journal article" date="2020" name="Stud. Mycol.">
        <title>101 Dothideomycetes genomes: a test case for predicting lifestyles and emergence of pathogens.</title>
        <authorList>
            <person name="Haridas S."/>
            <person name="Albert R."/>
            <person name="Binder M."/>
            <person name="Bloem J."/>
            <person name="Labutti K."/>
            <person name="Salamov A."/>
            <person name="Andreopoulos B."/>
            <person name="Baker S."/>
            <person name="Barry K."/>
            <person name="Bills G."/>
            <person name="Bluhm B."/>
            <person name="Cannon C."/>
            <person name="Castanera R."/>
            <person name="Culley D."/>
            <person name="Daum C."/>
            <person name="Ezra D."/>
            <person name="Gonzalez J."/>
            <person name="Henrissat B."/>
            <person name="Kuo A."/>
            <person name="Liang C."/>
            <person name="Lipzen A."/>
            <person name="Lutzoni F."/>
            <person name="Magnuson J."/>
            <person name="Mondo S."/>
            <person name="Nolan M."/>
            <person name="Ohm R."/>
            <person name="Pangilinan J."/>
            <person name="Park H.-J."/>
            <person name="Ramirez L."/>
            <person name="Alfaro M."/>
            <person name="Sun H."/>
            <person name="Tritt A."/>
            <person name="Yoshinaga Y."/>
            <person name="Zwiers L.-H."/>
            <person name="Turgeon B."/>
            <person name="Goodwin S."/>
            <person name="Spatafora J."/>
            <person name="Crous P."/>
            <person name="Grigoriev I."/>
        </authorList>
    </citation>
    <scope>NUCLEOTIDE SEQUENCE</scope>
    <source>
        <strain evidence="2">CBS 113389</strain>
    </source>
</reference>
<evidence type="ECO:0000256" key="1">
    <source>
        <dbReference type="SAM" id="SignalP"/>
    </source>
</evidence>
<evidence type="ECO:0000313" key="3">
    <source>
        <dbReference type="Proteomes" id="UP000799767"/>
    </source>
</evidence>
<dbReference type="Proteomes" id="UP000799767">
    <property type="component" value="Unassembled WGS sequence"/>
</dbReference>
<feature type="signal peptide" evidence="1">
    <location>
        <begin position="1"/>
        <end position="20"/>
    </location>
</feature>
<dbReference type="RefSeq" id="XP_033591282.1">
    <property type="nucleotide sequence ID" value="XM_033737034.1"/>
</dbReference>